<keyword evidence="1" id="KW-0433">Leucine-rich repeat</keyword>
<keyword evidence="2 6" id="KW-0732">Signal</keyword>
<dbReference type="PANTHER" id="PTHR24369">
    <property type="entry name" value="ANTIGEN BSP, PUTATIVE-RELATED"/>
    <property type="match status" value="1"/>
</dbReference>
<dbReference type="GeneTree" id="ENSGT00950000183146"/>
<keyword evidence="5" id="KW-0472">Membrane</keyword>
<keyword evidence="3" id="KW-0677">Repeat</keyword>
<dbReference type="SMART" id="SM00369">
    <property type="entry name" value="LRR_TYP"/>
    <property type="match status" value="5"/>
</dbReference>
<keyword evidence="5" id="KW-0812">Transmembrane</keyword>
<dbReference type="SUPFAM" id="SSF52058">
    <property type="entry name" value="L domain-like"/>
    <property type="match status" value="1"/>
</dbReference>
<feature type="transmembrane region" description="Helical" evidence="5">
    <location>
        <begin position="384"/>
        <end position="406"/>
    </location>
</feature>
<feature type="chain" id="PRO_5018586909" description="Ig-like domain-containing protein" evidence="6">
    <location>
        <begin position="30"/>
        <end position="496"/>
    </location>
</feature>
<dbReference type="Pfam" id="PF00560">
    <property type="entry name" value="LRR_1"/>
    <property type="match status" value="1"/>
</dbReference>
<evidence type="ECO:0000256" key="4">
    <source>
        <dbReference type="ARBA" id="ARBA00023157"/>
    </source>
</evidence>
<evidence type="ECO:0000256" key="1">
    <source>
        <dbReference type="ARBA" id="ARBA00022614"/>
    </source>
</evidence>
<dbReference type="InterPro" id="IPR001611">
    <property type="entry name" value="Leu-rich_rpt"/>
</dbReference>
<keyword evidence="9" id="KW-1185">Reference proteome</keyword>
<dbReference type="InterPro" id="IPR032675">
    <property type="entry name" value="LRR_dom_sf"/>
</dbReference>
<evidence type="ECO:0000313" key="9">
    <source>
        <dbReference type="Proteomes" id="UP000265000"/>
    </source>
</evidence>
<dbReference type="Gene3D" id="3.80.10.10">
    <property type="entry name" value="Ribonuclease Inhibitor"/>
    <property type="match status" value="1"/>
</dbReference>
<evidence type="ECO:0000256" key="5">
    <source>
        <dbReference type="SAM" id="Phobius"/>
    </source>
</evidence>
<dbReference type="InterPro" id="IPR007110">
    <property type="entry name" value="Ig-like_dom"/>
</dbReference>
<dbReference type="SMART" id="SM00409">
    <property type="entry name" value="IG"/>
    <property type="match status" value="1"/>
</dbReference>
<evidence type="ECO:0000259" key="7">
    <source>
        <dbReference type="PROSITE" id="PS50835"/>
    </source>
</evidence>
<evidence type="ECO:0000256" key="6">
    <source>
        <dbReference type="SAM" id="SignalP"/>
    </source>
</evidence>
<evidence type="ECO:0000256" key="3">
    <source>
        <dbReference type="ARBA" id="ARBA00022737"/>
    </source>
</evidence>
<dbReference type="InterPro" id="IPR050541">
    <property type="entry name" value="LRR_TM_domain-containing"/>
</dbReference>
<dbReference type="Ensembl" id="ENSFHET00000013040.1">
    <property type="protein sequence ID" value="ENSFHEP00000022382.1"/>
    <property type="gene ID" value="ENSFHEG00000002707.1"/>
</dbReference>
<reference evidence="8" key="2">
    <citation type="submission" date="2025-09" db="UniProtKB">
        <authorList>
            <consortium name="Ensembl"/>
        </authorList>
    </citation>
    <scope>IDENTIFICATION</scope>
</reference>
<reference evidence="8" key="1">
    <citation type="submission" date="2025-08" db="UniProtKB">
        <authorList>
            <consortium name="Ensembl"/>
        </authorList>
    </citation>
    <scope>IDENTIFICATION</scope>
</reference>
<dbReference type="Pfam" id="PF13927">
    <property type="entry name" value="Ig_3"/>
    <property type="match status" value="1"/>
</dbReference>
<evidence type="ECO:0000313" key="8">
    <source>
        <dbReference type="Ensembl" id="ENSFHEP00000022382.1"/>
    </source>
</evidence>
<accession>A0A3Q2Q8H8</accession>
<dbReference type="PROSITE" id="PS50835">
    <property type="entry name" value="IG_LIKE"/>
    <property type="match status" value="1"/>
</dbReference>
<organism evidence="8 9">
    <name type="scientific">Fundulus heteroclitus</name>
    <name type="common">Killifish</name>
    <name type="synonym">Mummichog</name>
    <dbReference type="NCBI Taxonomy" id="8078"/>
    <lineage>
        <taxon>Eukaryota</taxon>
        <taxon>Metazoa</taxon>
        <taxon>Chordata</taxon>
        <taxon>Craniata</taxon>
        <taxon>Vertebrata</taxon>
        <taxon>Euteleostomi</taxon>
        <taxon>Actinopterygii</taxon>
        <taxon>Neopterygii</taxon>
        <taxon>Teleostei</taxon>
        <taxon>Neoteleostei</taxon>
        <taxon>Acanthomorphata</taxon>
        <taxon>Ovalentaria</taxon>
        <taxon>Atherinomorphae</taxon>
        <taxon>Cyprinodontiformes</taxon>
        <taxon>Fundulidae</taxon>
        <taxon>Fundulus</taxon>
    </lineage>
</organism>
<sequence>MSIFCIAHSPILTCLKGALFLLLFWFLHGSKQTCPSICLCISDTVTCSSVGLAKLPRSMPSFPSNLDLSHNHLTWLGPNTFSRMPRLEKLWMAHNEIRTLSHDVFSNVSGLRLLDLSSNRLHMVEPHYFQGLWRLEELRLYNNKITQVEAGTLSGLSSLKKVYLSFNQITHFPFFSIQDHTHPFLAMLDLSSNRMSSVPWEDVKALPRLVQRGVYVHNNSLICDCSMYAVFWHWNLRGYDSVKDFTDEHTCNVCGDPRRSIQFLRDSRFFQNCTVEKAVMQPVTVLLSDVVVFAGDWVRLDCQTSLNGTELSFTWLSPSRGFITQTSTNGTLTSIFPNGTLDIRATAVNDSGVYFCTAVDVRQGLNATREVNVTVLLPAADPFYTGYTTLLGCTVTLVLILAYLFLTPCRCGLCKQPPAPHSQGTLPCVFSSFARGQPNAETLRHVAFMEQKKKTYLSGDLNRKLKHKKMLIIYNATEHETGTEGLSLSPKLVGIK</sequence>
<dbReference type="Pfam" id="PF13855">
    <property type="entry name" value="LRR_8"/>
    <property type="match status" value="1"/>
</dbReference>
<dbReference type="AlphaFoldDB" id="A0A3Q2Q8H8"/>
<dbReference type="STRING" id="8078.ENSFHEP00000022382"/>
<dbReference type="InterPro" id="IPR003591">
    <property type="entry name" value="Leu-rich_rpt_typical-subtyp"/>
</dbReference>
<dbReference type="Gene3D" id="2.60.40.10">
    <property type="entry name" value="Immunoglobulins"/>
    <property type="match status" value="1"/>
</dbReference>
<dbReference type="GO" id="GO:0005886">
    <property type="term" value="C:plasma membrane"/>
    <property type="evidence" value="ECO:0007669"/>
    <property type="project" value="TreeGrafter"/>
</dbReference>
<dbReference type="InterPro" id="IPR003599">
    <property type="entry name" value="Ig_sub"/>
</dbReference>
<evidence type="ECO:0000256" key="2">
    <source>
        <dbReference type="ARBA" id="ARBA00022729"/>
    </source>
</evidence>
<proteinExistence type="predicted"/>
<keyword evidence="5" id="KW-1133">Transmembrane helix</keyword>
<dbReference type="InterPro" id="IPR013783">
    <property type="entry name" value="Ig-like_fold"/>
</dbReference>
<feature type="signal peptide" evidence="6">
    <location>
        <begin position="1"/>
        <end position="29"/>
    </location>
</feature>
<dbReference type="InterPro" id="IPR036179">
    <property type="entry name" value="Ig-like_dom_sf"/>
</dbReference>
<dbReference type="SUPFAM" id="SSF48726">
    <property type="entry name" value="Immunoglobulin"/>
    <property type="match status" value="1"/>
</dbReference>
<protein>
    <recommendedName>
        <fullName evidence="7">Ig-like domain-containing protein</fullName>
    </recommendedName>
</protein>
<dbReference type="PANTHER" id="PTHR24369:SF213">
    <property type="entry name" value="INSULIN LIKE GROWTH FACTOR BINDING PROTEIN ACID LABILE SUBUNIT"/>
    <property type="match status" value="1"/>
</dbReference>
<keyword evidence="4" id="KW-1015">Disulfide bond</keyword>
<name>A0A3Q2Q8H8_FUNHE</name>
<feature type="domain" description="Ig-like" evidence="7">
    <location>
        <begin position="282"/>
        <end position="372"/>
    </location>
</feature>
<dbReference type="Proteomes" id="UP000265000">
    <property type="component" value="Unplaced"/>
</dbReference>